<dbReference type="InterPro" id="IPR013763">
    <property type="entry name" value="Cyclin-like_dom"/>
</dbReference>
<dbReference type="InterPro" id="IPR006671">
    <property type="entry name" value="Cyclin_N"/>
</dbReference>
<dbReference type="OMA" id="AMNFAND"/>
<evidence type="ECO:0000259" key="3">
    <source>
        <dbReference type="SMART" id="SM00385"/>
    </source>
</evidence>
<dbReference type="AlphaFoldDB" id="K0R5G1"/>
<evidence type="ECO:0000256" key="2">
    <source>
        <dbReference type="SAM" id="MobiDB-lite"/>
    </source>
</evidence>
<comment type="caution">
    <text evidence="4">The sequence shown here is derived from an EMBL/GenBank/DDBJ whole genome shotgun (WGS) entry which is preliminary data.</text>
</comment>
<feature type="region of interest" description="Disordered" evidence="2">
    <location>
        <begin position="1"/>
        <end position="65"/>
    </location>
</feature>
<dbReference type="EMBL" id="AGNL01045747">
    <property type="protein sequence ID" value="EJK48518.1"/>
    <property type="molecule type" value="Genomic_DNA"/>
</dbReference>
<evidence type="ECO:0000313" key="5">
    <source>
        <dbReference type="Proteomes" id="UP000266841"/>
    </source>
</evidence>
<feature type="domain" description="Cyclin-like" evidence="3">
    <location>
        <begin position="96"/>
        <end position="180"/>
    </location>
</feature>
<organism evidence="4 5">
    <name type="scientific">Thalassiosira oceanica</name>
    <name type="common">Marine diatom</name>
    <dbReference type="NCBI Taxonomy" id="159749"/>
    <lineage>
        <taxon>Eukaryota</taxon>
        <taxon>Sar</taxon>
        <taxon>Stramenopiles</taxon>
        <taxon>Ochrophyta</taxon>
        <taxon>Bacillariophyta</taxon>
        <taxon>Coscinodiscophyceae</taxon>
        <taxon>Thalassiosirophycidae</taxon>
        <taxon>Thalassiosirales</taxon>
        <taxon>Thalassiosiraceae</taxon>
        <taxon>Thalassiosira</taxon>
    </lineage>
</organism>
<evidence type="ECO:0000256" key="1">
    <source>
        <dbReference type="RuleBase" id="RU000383"/>
    </source>
</evidence>
<feature type="compositionally biased region" description="Basic residues" evidence="2">
    <location>
        <begin position="1"/>
        <end position="11"/>
    </location>
</feature>
<reference evidence="4 5" key="1">
    <citation type="journal article" date="2012" name="Genome Biol.">
        <title>Genome and low-iron response of an oceanic diatom adapted to chronic iron limitation.</title>
        <authorList>
            <person name="Lommer M."/>
            <person name="Specht M."/>
            <person name="Roy A.S."/>
            <person name="Kraemer L."/>
            <person name="Andreson R."/>
            <person name="Gutowska M.A."/>
            <person name="Wolf J."/>
            <person name="Bergner S.V."/>
            <person name="Schilhabel M.B."/>
            <person name="Klostermeier U.C."/>
            <person name="Beiko R.G."/>
            <person name="Rosenstiel P."/>
            <person name="Hippler M."/>
            <person name="Laroche J."/>
        </authorList>
    </citation>
    <scope>NUCLEOTIDE SEQUENCE [LARGE SCALE GENOMIC DNA]</scope>
    <source>
        <strain evidence="4 5">CCMP1005</strain>
    </source>
</reference>
<name>K0R5G1_THAOC</name>
<sequence length="382" mass="41698">MSQPYHHHPQPPRRPAPPGGGGFNRPPNPGRGPQGPPPGPPSGFSSGQPPRPAPPPDLKIKPPASIFDENHLPSVLYKPNPMAPEAERQARRRTCRFIEEAGQRSLRLPRVAVATATVFFHRFYAKHAFQEHDRFEVAMACLLLAGKTEESPKKLEVVIREVSSVRRVSTSFQRSKALLLRTSRGKVLEIAKESTAAATKADEPGRKPYHVKSLGHTVALVGDHRRKPAARPEVEGLQCLEGPRASPGAQPPTKGKDGQPLNKSQQNALMVQELAQNSMNFANDSMHTSLCLQFTAREVGTACVYLGGKYSGIRPVEGKAWVELLDGITVEELATICVQILELVSPRKGAESETQLKAIRKDLDTLSKESAAAHAAKRPRTE</sequence>
<comment type="similarity">
    <text evidence="1">Belongs to the cyclin family.</text>
</comment>
<dbReference type="SUPFAM" id="SSF47954">
    <property type="entry name" value="Cyclin-like"/>
    <property type="match status" value="2"/>
</dbReference>
<dbReference type="Gene3D" id="1.10.472.10">
    <property type="entry name" value="Cyclin-like"/>
    <property type="match status" value="2"/>
</dbReference>
<feature type="region of interest" description="Disordered" evidence="2">
    <location>
        <begin position="223"/>
        <end position="262"/>
    </location>
</feature>
<feature type="domain" description="Cyclin-like" evidence="3">
    <location>
        <begin position="259"/>
        <end position="342"/>
    </location>
</feature>
<keyword evidence="1" id="KW-0195">Cyclin</keyword>
<dbReference type="Pfam" id="PF00134">
    <property type="entry name" value="Cyclin_N"/>
    <property type="match status" value="1"/>
</dbReference>
<proteinExistence type="inferred from homology"/>
<dbReference type="eggNOG" id="KOG0834">
    <property type="taxonomic scope" value="Eukaryota"/>
</dbReference>
<keyword evidence="5" id="KW-1185">Reference proteome</keyword>
<protein>
    <recommendedName>
        <fullName evidence="3">Cyclin-like domain-containing protein</fullName>
    </recommendedName>
</protein>
<gene>
    <name evidence="4" type="ORF">THAOC_32680</name>
</gene>
<dbReference type="OrthoDB" id="10264655at2759"/>
<dbReference type="PANTHER" id="PTHR10026">
    <property type="entry name" value="CYCLIN"/>
    <property type="match status" value="1"/>
</dbReference>
<dbReference type="GO" id="GO:0006357">
    <property type="term" value="P:regulation of transcription by RNA polymerase II"/>
    <property type="evidence" value="ECO:0007669"/>
    <property type="project" value="InterPro"/>
</dbReference>
<dbReference type="InterPro" id="IPR036915">
    <property type="entry name" value="Cyclin-like_sf"/>
</dbReference>
<evidence type="ECO:0000313" key="4">
    <source>
        <dbReference type="EMBL" id="EJK48518.1"/>
    </source>
</evidence>
<feature type="compositionally biased region" description="Pro residues" evidence="2">
    <location>
        <begin position="26"/>
        <end position="41"/>
    </location>
</feature>
<dbReference type="GO" id="GO:0016538">
    <property type="term" value="F:cyclin-dependent protein serine/threonine kinase regulator activity"/>
    <property type="evidence" value="ECO:0007669"/>
    <property type="project" value="InterPro"/>
</dbReference>
<accession>K0R5G1</accession>
<dbReference type="SMART" id="SM00385">
    <property type="entry name" value="CYCLIN"/>
    <property type="match status" value="2"/>
</dbReference>
<dbReference type="InterPro" id="IPR043198">
    <property type="entry name" value="Cyclin/Ssn8"/>
</dbReference>
<dbReference type="Proteomes" id="UP000266841">
    <property type="component" value="Unassembled WGS sequence"/>
</dbReference>
<dbReference type="Pfam" id="PF21797">
    <property type="entry name" value="CycT2-like_C"/>
    <property type="match status" value="1"/>
</dbReference>